<dbReference type="InterPro" id="IPR036116">
    <property type="entry name" value="FN3_sf"/>
</dbReference>
<evidence type="ECO:0000259" key="3">
    <source>
        <dbReference type="PROSITE" id="PS50853"/>
    </source>
</evidence>
<dbReference type="PANTHER" id="PTHR13817:SF166">
    <property type="entry name" value="NEURONAL IGCAM-RELATED"/>
    <property type="match status" value="1"/>
</dbReference>
<evidence type="ECO:0000313" key="4">
    <source>
        <dbReference type="Proteomes" id="UP001652625"/>
    </source>
</evidence>
<proteinExistence type="predicted"/>
<dbReference type="Proteomes" id="UP001652625">
    <property type="component" value="Chromosome 15"/>
</dbReference>
<dbReference type="GeneID" id="100212785"/>
<dbReference type="InterPro" id="IPR003961">
    <property type="entry name" value="FN3_dom"/>
</dbReference>
<evidence type="ECO:0000313" key="5">
    <source>
        <dbReference type="RefSeq" id="XP_065675281.1"/>
    </source>
</evidence>
<dbReference type="CDD" id="cd00063">
    <property type="entry name" value="FN3"/>
    <property type="match status" value="1"/>
</dbReference>
<name>A0ABM4DL60_HYDVU</name>
<keyword evidence="2" id="KW-0732">Signal</keyword>
<evidence type="ECO:0000256" key="2">
    <source>
        <dbReference type="SAM" id="SignalP"/>
    </source>
</evidence>
<dbReference type="SMART" id="SM00060">
    <property type="entry name" value="FN3"/>
    <property type="match status" value="2"/>
</dbReference>
<dbReference type="PROSITE" id="PS50853">
    <property type="entry name" value="FN3"/>
    <property type="match status" value="1"/>
</dbReference>
<keyword evidence="1" id="KW-0677">Repeat</keyword>
<feature type="domain" description="Fibronectin type-III" evidence="3">
    <location>
        <begin position="79"/>
        <end position="166"/>
    </location>
</feature>
<dbReference type="Gene3D" id="2.60.40.10">
    <property type="entry name" value="Immunoglobulins"/>
    <property type="match status" value="2"/>
</dbReference>
<feature type="signal peptide" evidence="2">
    <location>
        <begin position="1"/>
        <end position="22"/>
    </location>
</feature>
<accession>A0ABM4DL60</accession>
<gene>
    <name evidence="5" type="primary">LOC100212785</name>
</gene>
<organism evidence="4 5">
    <name type="scientific">Hydra vulgaris</name>
    <name type="common">Hydra</name>
    <name type="synonym">Hydra attenuata</name>
    <dbReference type="NCBI Taxonomy" id="6087"/>
    <lineage>
        <taxon>Eukaryota</taxon>
        <taxon>Metazoa</taxon>
        <taxon>Cnidaria</taxon>
        <taxon>Hydrozoa</taxon>
        <taxon>Hydroidolina</taxon>
        <taxon>Anthoathecata</taxon>
        <taxon>Aplanulata</taxon>
        <taxon>Hydridae</taxon>
        <taxon>Hydra</taxon>
    </lineage>
</organism>
<dbReference type="PANTHER" id="PTHR13817">
    <property type="entry name" value="TITIN"/>
    <property type="match status" value="1"/>
</dbReference>
<dbReference type="Pfam" id="PF00041">
    <property type="entry name" value="fn3"/>
    <property type="match status" value="1"/>
</dbReference>
<protein>
    <submittedName>
        <fullName evidence="5">Tyrosine-protein phosphatase Lar-like isoform X2</fullName>
    </submittedName>
</protein>
<feature type="chain" id="PRO_5045310528" evidence="2">
    <location>
        <begin position="23"/>
        <end position="298"/>
    </location>
</feature>
<dbReference type="SUPFAM" id="SSF49265">
    <property type="entry name" value="Fibronectin type III"/>
    <property type="match status" value="1"/>
</dbReference>
<evidence type="ECO:0000256" key="1">
    <source>
        <dbReference type="ARBA" id="ARBA00022737"/>
    </source>
</evidence>
<dbReference type="InterPro" id="IPR013783">
    <property type="entry name" value="Ig-like_fold"/>
</dbReference>
<dbReference type="RefSeq" id="XP_065675281.1">
    <property type="nucleotide sequence ID" value="XM_065819209.1"/>
</dbReference>
<sequence length="298" mass="33843">MQILSFVLFIILINNMIVTSDARSIENKTNTEYNTDLTKISVCTNEYEWTCPESLKCVSKRDCNSYEECTLLNCVVPPEPANVKVSNITYTSVTITWNKDSHVLEYKIICDSNIFGSMQYSTTEGSLTVTELQQDTEYVFTIYSVNRVGLSDPILQSIITKKSDPPTNVNNMLVSEDTIENHLQLKVKWDPPAEQPQDIMLKYQIECCIYNESLTPLCTTAMSINTTFLINYVLKPLHYATISVTPLNELGQFGPTTVTFYRPRNYDISNAASHSQIDVGGFCFIIAMKLVWSIFKEF</sequence>
<keyword evidence="4" id="KW-1185">Reference proteome</keyword>
<dbReference type="InterPro" id="IPR050964">
    <property type="entry name" value="Striated_Muscle_Regulatory"/>
</dbReference>
<reference evidence="5" key="1">
    <citation type="submission" date="2025-08" db="UniProtKB">
        <authorList>
            <consortium name="RefSeq"/>
        </authorList>
    </citation>
    <scope>IDENTIFICATION</scope>
</reference>